<evidence type="ECO:0000256" key="10">
    <source>
        <dbReference type="RuleBase" id="RU362068"/>
    </source>
</evidence>
<organism evidence="13 14">
    <name type="scientific">Bowmanella yangjiangensis</name>
    <dbReference type="NCBI Taxonomy" id="2811230"/>
    <lineage>
        <taxon>Bacteria</taxon>
        <taxon>Pseudomonadati</taxon>
        <taxon>Pseudomonadota</taxon>
        <taxon>Gammaproteobacteria</taxon>
        <taxon>Alteromonadales</taxon>
        <taxon>Alteromonadaceae</taxon>
        <taxon>Bowmanella</taxon>
    </lineage>
</organism>
<evidence type="ECO:0000259" key="12">
    <source>
        <dbReference type="Pfam" id="PF08546"/>
    </source>
</evidence>
<dbReference type="PANTHER" id="PTHR43765">
    <property type="entry name" value="2-DEHYDROPANTOATE 2-REDUCTASE-RELATED"/>
    <property type="match status" value="1"/>
</dbReference>
<dbReference type="Pfam" id="PF02558">
    <property type="entry name" value="ApbA"/>
    <property type="match status" value="1"/>
</dbReference>
<dbReference type="InterPro" id="IPR013328">
    <property type="entry name" value="6PGD_dom2"/>
</dbReference>
<dbReference type="InterPro" id="IPR050838">
    <property type="entry name" value="Ketopantoate_reductase"/>
</dbReference>
<dbReference type="PANTHER" id="PTHR43765:SF2">
    <property type="entry name" value="2-DEHYDROPANTOATE 2-REDUCTASE"/>
    <property type="match status" value="1"/>
</dbReference>
<comment type="function">
    <text evidence="10">Catalyzes the NADPH-dependent reduction of ketopantoate into pantoic acid.</text>
</comment>
<keyword evidence="6 10" id="KW-0521">NADP</keyword>
<evidence type="ECO:0000256" key="6">
    <source>
        <dbReference type="ARBA" id="ARBA00022857"/>
    </source>
</evidence>
<feature type="domain" description="Ketopantoate reductase C-terminal" evidence="12">
    <location>
        <begin position="177"/>
        <end position="317"/>
    </location>
</feature>
<feature type="domain" description="Ketopantoate reductase N-terminal" evidence="11">
    <location>
        <begin position="4"/>
        <end position="152"/>
    </location>
</feature>
<evidence type="ECO:0000256" key="5">
    <source>
        <dbReference type="ARBA" id="ARBA00022655"/>
    </source>
</evidence>
<dbReference type="NCBIfam" id="TIGR00745">
    <property type="entry name" value="apbA_panE"/>
    <property type="match status" value="1"/>
</dbReference>
<keyword evidence="14" id="KW-1185">Reference proteome</keyword>
<dbReference type="EC" id="1.1.1.169" evidence="3 10"/>
<protein>
    <recommendedName>
        <fullName evidence="4 10">2-dehydropantoate 2-reductase</fullName>
        <ecNumber evidence="3 10">1.1.1.169</ecNumber>
    </recommendedName>
    <alternativeName>
        <fullName evidence="8 10">Ketopantoate reductase</fullName>
    </alternativeName>
</protein>
<dbReference type="Gene3D" id="3.40.50.720">
    <property type="entry name" value="NAD(P)-binding Rossmann-like Domain"/>
    <property type="match status" value="1"/>
</dbReference>
<evidence type="ECO:0000313" key="14">
    <source>
        <dbReference type="Proteomes" id="UP000663992"/>
    </source>
</evidence>
<dbReference type="InterPro" id="IPR003710">
    <property type="entry name" value="ApbA"/>
</dbReference>
<dbReference type="RefSeq" id="WP_206594529.1">
    <property type="nucleotide sequence ID" value="NZ_JAFKCS010000011.1"/>
</dbReference>
<dbReference type="SUPFAM" id="SSF48179">
    <property type="entry name" value="6-phosphogluconate dehydrogenase C-terminal domain-like"/>
    <property type="match status" value="1"/>
</dbReference>
<evidence type="ECO:0000256" key="8">
    <source>
        <dbReference type="ARBA" id="ARBA00032024"/>
    </source>
</evidence>
<sequence length="342" mass="37561">MQHVVFGAGLIGGYLGGVLAHRSQSVSLVVRDSARERWQQGVRLSDYQGHQAGPLYPRLLGSNWRADAKPCDVLWLTVKCTQLAQAAMDAQPLIGPQTKIFCCQNGVGSESLVKAIYPHNQVRRVIVPFNVVESAPGCLHRGSEGQLTLECLSEKDEIGELVTLLDCALMPAGSAEDMLALQWAKLQLNLGNAVNALADIPVKSMLEEQGYRLILAALMDELLSVCKARQLRLPKLTKVPARWLPFVLRLPNWLFLRVASAMLEIDPGVRTSMWWDLKQGKDSEIAYLNGAVIEQALSLGLDCKVNQVIVMLVHQVEQGKLKIGMSAQQLQECIGLKGGRSH</sequence>
<dbReference type="GO" id="GO:0008677">
    <property type="term" value="F:2-dehydropantoate 2-reductase activity"/>
    <property type="evidence" value="ECO:0007669"/>
    <property type="project" value="UniProtKB-EC"/>
</dbReference>
<accession>A0ABS3CUB7</accession>
<evidence type="ECO:0000256" key="2">
    <source>
        <dbReference type="ARBA" id="ARBA00007870"/>
    </source>
</evidence>
<comment type="similarity">
    <text evidence="2 10">Belongs to the ketopantoate reductase family.</text>
</comment>
<comment type="pathway">
    <text evidence="1 10">Cofactor biosynthesis; (R)-pantothenate biosynthesis; (R)-pantoate from 3-methyl-2-oxobutanoate: step 2/2.</text>
</comment>
<evidence type="ECO:0000256" key="1">
    <source>
        <dbReference type="ARBA" id="ARBA00004994"/>
    </source>
</evidence>
<dbReference type="InterPro" id="IPR036291">
    <property type="entry name" value="NAD(P)-bd_dom_sf"/>
</dbReference>
<gene>
    <name evidence="13" type="ORF">J0A65_12535</name>
</gene>
<evidence type="ECO:0000256" key="3">
    <source>
        <dbReference type="ARBA" id="ARBA00013014"/>
    </source>
</evidence>
<dbReference type="Proteomes" id="UP000663992">
    <property type="component" value="Unassembled WGS sequence"/>
</dbReference>
<dbReference type="Gene3D" id="1.10.1040.10">
    <property type="entry name" value="N-(1-d-carboxylethyl)-l-norvaline Dehydrogenase, domain 2"/>
    <property type="match status" value="1"/>
</dbReference>
<proteinExistence type="inferred from homology"/>
<comment type="catalytic activity">
    <reaction evidence="9 10">
        <text>(R)-pantoate + NADP(+) = 2-dehydropantoate + NADPH + H(+)</text>
        <dbReference type="Rhea" id="RHEA:16233"/>
        <dbReference type="ChEBI" id="CHEBI:11561"/>
        <dbReference type="ChEBI" id="CHEBI:15378"/>
        <dbReference type="ChEBI" id="CHEBI:15980"/>
        <dbReference type="ChEBI" id="CHEBI:57783"/>
        <dbReference type="ChEBI" id="CHEBI:58349"/>
        <dbReference type="EC" id="1.1.1.169"/>
    </reaction>
</comment>
<evidence type="ECO:0000313" key="13">
    <source>
        <dbReference type="EMBL" id="MBN7820698.1"/>
    </source>
</evidence>
<evidence type="ECO:0000256" key="9">
    <source>
        <dbReference type="ARBA" id="ARBA00048793"/>
    </source>
</evidence>
<name>A0ABS3CUB7_9ALTE</name>
<dbReference type="SUPFAM" id="SSF51735">
    <property type="entry name" value="NAD(P)-binding Rossmann-fold domains"/>
    <property type="match status" value="1"/>
</dbReference>
<dbReference type="InterPro" id="IPR013332">
    <property type="entry name" value="KPR_N"/>
</dbReference>
<dbReference type="EMBL" id="JAFKCS010000011">
    <property type="protein sequence ID" value="MBN7820698.1"/>
    <property type="molecule type" value="Genomic_DNA"/>
</dbReference>
<evidence type="ECO:0000256" key="7">
    <source>
        <dbReference type="ARBA" id="ARBA00023002"/>
    </source>
</evidence>
<dbReference type="InterPro" id="IPR008927">
    <property type="entry name" value="6-PGluconate_DH-like_C_sf"/>
</dbReference>
<keyword evidence="5 10" id="KW-0566">Pantothenate biosynthesis</keyword>
<evidence type="ECO:0000259" key="11">
    <source>
        <dbReference type="Pfam" id="PF02558"/>
    </source>
</evidence>
<dbReference type="InterPro" id="IPR013752">
    <property type="entry name" value="KPA_reductase"/>
</dbReference>
<reference evidence="13 14" key="1">
    <citation type="submission" date="2021-03" db="EMBL/GenBank/DDBJ databases">
        <title>novel species isolated from a fishpond in China.</title>
        <authorList>
            <person name="Lu H."/>
            <person name="Cai Z."/>
        </authorList>
    </citation>
    <scope>NUCLEOTIDE SEQUENCE [LARGE SCALE GENOMIC DNA]</scope>
    <source>
        <strain evidence="13 14">Y57</strain>
    </source>
</reference>
<comment type="caution">
    <text evidence="13">The sequence shown here is derived from an EMBL/GenBank/DDBJ whole genome shotgun (WGS) entry which is preliminary data.</text>
</comment>
<evidence type="ECO:0000256" key="4">
    <source>
        <dbReference type="ARBA" id="ARBA00019465"/>
    </source>
</evidence>
<dbReference type="Pfam" id="PF08546">
    <property type="entry name" value="ApbA_C"/>
    <property type="match status" value="1"/>
</dbReference>
<keyword evidence="7 10" id="KW-0560">Oxidoreductase</keyword>